<accession>A0A1W5ZY81</accession>
<dbReference type="PANTHER" id="PTHR42894:SF1">
    <property type="entry name" value="N-(5'-PHOSPHORIBOSYL)ANTHRANILATE ISOMERASE"/>
    <property type="match status" value="1"/>
</dbReference>
<dbReference type="InterPro" id="IPR013785">
    <property type="entry name" value="Aldolase_TIM"/>
</dbReference>
<keyword evidence="12" id="KW-1185">Reference proteome</keyword>
<dbReference type="HAMAP" id="MF_00135">
    <property type="entry name" value="PRAI"/>
    <property type="match status" value="1"/>
</dbReference>
<dbReference type="CDD" id="cd00405">
    <property type="entry name" value="PRAI"/>
    <property type="match status" value="1"/>
</dbReference>
<dbReference type="Proteomes" id="UP000192527">
    <property type="component" value="Chromosome"/>
</dbReference>
<dbReference type="PANTHER" id="PTHR42894">
    <property type="entry name" value="N-(5'-PHOSPHORIBOSYL)ANTHRANILATE ISOMERASE"/>
    <property type="match status" value="1"/>
</dbReference>
<keyword evidence="7 9" id="KW-0057">Aromatic amino acid biosynthesis</keyword>
<dbReference type="OrthoDB" id="9786954at2"/>
<evidence type="ECO:0000256" key="5">
    <source>
        <dbReference type="ARBA" id="ARBA00022605"/>
    </source>
</evidence>
<evidence type="ECO:0000256" key="6">
    <source>
        <dbReference type="ARBA" id="ARBA00022822"/>
    </source>
</evidence>
<evidence type="ECO:0000259" key="10">
    <source>
        <dbReference type="Pfam" id="PF00697"/>
    </source>
</evidence>
<keyword evidence="5 9" id="KW-0028">Amino-acid biosynthesis</keyword>
<dbReference type="AlphaFoldDB" id="A0A1W5ZY81"/>
<evidence type="ECO:0000313" key="11">
    <source>
        <dbReference type="EMBL" id="ARI78316.1"/>
    </source>
</evidence>
<evidence type="ECO:0000256" key="9">
    <source>
        <dbReference type="HAMAP-Rule" id="MF_00135"/>
    </source>
</evidence>
<comment type="catalytic activity">
    <reaction evidence="1 9">
        <text>N-(5-phospho-beta-D-ribosyl)anthranilate = 1-(2-carboxyphenylamino)-1-deoxy-D-ribulose 5-phosphate</text>
        <dbReference type="Rhea" id="RHEA:21540"/>
        <dbReference type="ChEBI" id="CHEBI:18277"/>
        <dbReference type="ChEBI" id="CHEBI:58613"/>
        <dbReference type="EC" id="5.3.1.24"/>
    </reaction>
</comment>
<evidence type="ECO:0000256" key="2">
    <source>
        <dbReference type="ARBA" id="ARBA00004664"/>
    </source>
</evidence>
<dbReference type="InterPro" id="IPR044643">
    <property type="entry name" value="TrpF_fam"/>
</dbReference>
<dbReference type="KEGG" id="hmn:HM131_16380"/>
<comment type="similarity">
    <text evidence="9">Belongs to the TrpF family.</text>
</comment>
<proteinExistence type="inferred from homology"/>
<organism evidence="11 12">
    <name type="scientific">Halobacillus mangrovi</name>
    <dbReference type="NCBI Taxonomy" id="402384"/>
    <lineage>
        <taxon>Bacteria</taxon>
        <taxon>Bacillati</taxon>
        <taxon>Bacillota</taxon>
        <taxon>Bacilli</taxon>
        <taxon>Bacillales</taxon>
        <taxon>Bacillaceae</taxon>
        <taxon>Halobacillus</taxon>
    </lineage>
</organism>
<dbReference type="UniPathway" id="UPA00035">
    <property type="reaction ID" value="UER00042"/>
</dbReference>
<dbReference type="Gene3D" id="3.20.20.70">
    <property type="entry name" value="Aldolase class I"/>
    <property type="match status" value="1"/>
</dbReference>
<dbReference type="EMBL" id="CP020772">
    <property type="protein sequence ID" value="ARI78316.1"/>
    <property type="molecule type" value="Genomic_DNA"/>
</dbReference>
<dbReference type="InterPro" id="IPR001240">
    <property type="entry name" value="PRAI_dom"/>
</dbReference>
<dbReference type="InterPro" id="IPR011060">
    <property type="entry name" value="RibuloseP-bd_barrel"/>
</dbReference>
<keyword evidence="8 9" id="KW-0413">Isomerase</keyword>
<dbReference type="GO" id="GO:0004640">
    <property type="term" value="F:phosphoribosylanthranilate isomerase activity"/>
    <property type="evidence" value="ECO:0007669"/>
    <property type="project" value="UniProtKB-UniRule"/>
</dbReference>
<sequence>MREPLVKFCGNRSLSDVAKTSSSDATHLGFIFVRKTKRCVRPELVGRWVKQIRPKQKLVGVFVEPRMDVIEEVLHFVDLDVIQLHGNETVSDLLKIKEATGLPVWKVIHHQNEGRKQMDLFQGVADGYVIDSKVKGAHGGTGVRFDWEAVPEYRDLAIEQGVPCLIAGGINPDNVGELLAYRPDGIDLSSGIEENEQKDLSKVQTIMKEVEQNVASFSRH</sequence>
<gene>
    <name evidence="9" type="primary">trpF</name>
    <name evidence="11" type="ORF">HM131_16380</name>
</gene>
<dbReference type="Pfam" id="PF00697">
    <property type="entry name" value="PRAI"/>
    <property type="match status" value="1"/>
</dbReference>
<evidence type="ECO:0000256" key="3">
    <source>
        <dbReference type="ARBA" id="ARBA00012572"/>
    </source>
</evidence>
<evidence type="ECO:0000256" key="1">
    <source>
        <dbReference type="ARBA" id="ARBA00001164"/>
    </source>
</evidence>
<reference evidence="11 12" key="1">
    <citation type="submission" date="2017-04" db="EMBL/GenBank/DDBJ databases">
        <title>The whole genome sequencing and assembly of Halobacillus mangrovi strain.</title>
        <authorList>
            <person name="Lee S.-J."/>
            <person name="Park M.-K."/>
            <person name="Kim J.-Y."/>
            <person name="Lee Y.-J."/>
            <person name="Yi H."/>
            <person name="Bahn Y.-S."/>
            <person name="Kim J.F."/>
            <person name="Lee D.-W."/>
        </authorList>
    </citation>
    <scope>NUCLEOTIDE SEQUENCE [LARGE SCALE GENOMIC DNA]</scope>
    <source>
        <strain evidence="11 12">KTB 131</strain>
    </source>
</reference>
<comment type="pathway">
    <text evidence="2 9">Amino-acid biosynthesis; L-tryptophan biosynthesis; L-tryptophan from chorismate: step 3/5.</text>
</comment>
<protein>
    <recommendedName>
        <fullName evidence="4 9">N-(5'-phosphoribosyl)anthranilate isomerase</fullName>
        <shortName evidence="9">PRAI</shortName>
        <ecNumber evidence="3 9">5.3.1.24</ecNumber>
    </recommendedName>
</protein>
<dbReference type="RefSeq" id="WP_085030775.1">
    <property type="nucleotide sequence ID" value="NZ_CP020772.1"/>
</dbReference>
<feature type="domain" description="N-(5'phosphoribosyl) anthranilate isomerase (PRAI)" evidence="10">
    <location>
        <begin position="7"/>
        <end position="208"/>
    </location>
</feature>
<dbReference type="GO" id="GO:0000162">
    <property type="term" value="P:L-tryptophan biosynthetic process"/>
    <property type="evidence" value="ECO:0007669"/>
    <property type="project" value="UniProtKB-UniRule"/>
</dbReference>
<dbReference type="NCBIfam" id="NF002301">
    <property type="entry name" value="PRK01222.2-1"/>
    <property type="match status" value="1"/>
</dbReference>
<dbReference type="SUPFAM" id="SSF51366">
    <property type="entry name" value="Ribulose-phoshate binding barrel"/>
    <property type="match status" value="1"/>
</dbReference>
<keyword evidence="6 9" id="KW-0822">Tryptophan biosynthesis</keyword>
<dbReference type="EC" id="5.3.1.24" evidence="3 9"/>
<dbReference type="STRING" id="402384.HM131_16380"/>
<evidence type="ECO:0000313" key="12">
    <source>
        <dbReference type="Proteomes" id="UP000192527"/>
    </source>
</evidence>
<evidence type="ECO:0000256" key="8">
    <source>
        <dbReference type="ARBA" id="ARBA00023235"/>
    </source>
</evidence>
<evidence type="ECO:0000256" key="4">
    <source>
        <dbReference type="ARBA" id="ARBA00022272"/>
    </source>
</evidence>
<evidence type="ECO:0000256" key="7">
    <source>
        <dbReference type="ARBA" id="ARBA00023141"/>
    </source>
</evidence>
<name>A0A1W5ZY81_9BACI</name>